<name>X0RSR6_9ZZZZ</name>
<feature type="non-terminal residue" evidence="1">
    <location>
        <position position="1"/>
    </location>
</feature>
<dbReference type="EMBL" id="BARS01004020">
    <property type="protein sequence ID" value="GAF71813.1"/>
    <property type="molecule type" value="Genomic_DNA"/>
</dbReference>
<proteinExistence type="predicted"/>
<organism evidence="1">
    <name type="scientific">marine sediment metagenome</name>
    <dbReference type="NCBI Taxonomy" id="412755"/>
    <lineage>
        <taxon>unclassified sequences</taxon>
        <taxon>metagenomes</taxon>
        <taxon>ecological metagenomes</taxon>
    </lineage>
</organism>
<sequence>QLWWILPQAKAGRTGSWTATLSHREKASREGFSWKDKPGDYLDLLFNGRKVMRYMYAYDDSTPERLNDTNKPYHHVFDAEGENLLTKGPGGLYTHHRGIFIGWNKLEFGGEEYNLWSMNGVAQRHQRFLKETAGPVLASSESLINWNDPNGGPIIVEQRKITVFRQPDPSILLLDFHSRLEAVRGDVYLNGDPEHGGFQYRAHNDVSTGSERAQRVAAEAGKQTPDDIAEGGKDARATYLFHEDGIDPLKDQDLPWAAMSYGLNDRRYSVQHMNPPENPRPTIYSAYRDYGRFGAFFKKKIGSGETLALRYRILVVEGDMPARRELAGNYSAFIEGPKVEVLSYE</sequence>
<dbReference type="InterPro" id="IPR029475">
    <property type="entry name" value="DUF6807"/>
</dbReference>
<dbReference type="Pfam" id="PF14100">
    <property type="entry name" value="DUF6807"/>
    <property type="match status" value="1"/>
</dbReference>
<gene>
    <name evidence="1" type="ORF">S01H1_07839</name>
</gene>
<evidence type="ECO:0000313" key="1">
    <source>
        <dbReference type="EMBL" id="GAF71813.1"/>
    </source>
</evidence>
<dbReference type="AlphaFoldDB" id="X0RSR6"/>
<accession>X0RSR6</accession>
<protein>
    <submittedName>
        <fullName evidence="1">Uncharacterized protein</fullName>
    </submittedName>
</protein>
<reference evidence="1" key="1">
    <citation type="journal article" date="2014" name="Front. Microbiol.">
        <title>High frequency of phylogenetically diverse reductive dehalogenase-homologous genes in deep subseafloor sedimentary metagenomes.</title>
        <authorList>
            <person name="Kawai M."/>
            <person name="Futagami T."/>
            <person name="Toyoda A."/>
            <person name="Takaki Y."/>
            <person name="Nishi S."/>
            <person name="Hori S."/>
            <person name="Arai W."/>
            <person name="Tsubouchi T."/>
            <person name="Morono Y."/>
            <person name="Uchiyama I."/>
            <person name="Ito T."/>
            <person name="Fujiyama A."/>
            <person name="Inagaki F."/>
            <person name="Takami H."/>
        </authorList>
    </citation>
    <scope>NUCLEOTIDE SEQUENCE</scope>
    <source>
        <strain evidence="1">Expedition CK06-06</strain>
    </source>
</reference>
<comment type="caution">
    <text evidence="1">The sequence shown here is derived from an EMBL/GenBank/DDBJ whole genome shotgun (WGS) entry which is preliminary data.</text>
</comment>